<dbReference type="InterPro" id="IPR013751">
    <property type="entry name" value="ACP_syn_III_N"/>
</dbReference>
<feature type="non-terminal residue" evidence="13">
    <location>
        <position position="1"/>
    </location>
</feature>
<comment type="similarity">
    <text evidence="2">Belongs to the thiolase-like superfamily. FabH family.</text>
</comment>
<evidence type="ECO:0000256" key="1">
    <source>
        <dbReference type="ARBA" id="ARBA00005194"/>
    </source>
</evidence>
<reference evidence="13 14" key="1">
    <citation type="journal article" date="2013" name="BMC Genomics">
        <title>The miniature genome of a carnivorous plant Genlisea aurea contains a low number of genes and short non-coding sequences.</title>
        <authorList>
            <person name="Leushkin E.V."/>
            <person name="Sutormin R.A."/>
            <person name="Nabieva E.R."/>
            <person name="Penin A.A."/>
            <person name="Kondrashov A.S."/>
            <person name="Logacheva M.D."/>
        </authorList>
    </citation>
    <scope>NUCLEOTIDE SEQUENCE [LARGE SCALE GENOMIC DNA]</scope>
</reference>
<dbReference type="FunFam" id="3.40.47.10:FF:000004">
    <property type="entry name" value="3-oxoacyl-[acyl-carrier-protein] synthase 3"/>
    <property type="match status" value="1"/>
</dbReference>
<dbReference type="Pfam" id="PF08541">
    <property type="entry name" value="ACP_syn_III_C"/>
    <property type="match status" value="1"/>
</dbReference>
<dbReference type="GO" id="GO:0004315">
    <property type="term" value="F:3-oxoacyl-[acyl-carrier-protein] synthase activity"/>
    <property type="evidence" value="ECO:0007669"/>
    <property type="project" value="InterPro"/>
</dbReference>
<gene>
    <name evidence="13" type="ORF">M569_01757</name>
</gene>
<dbReference type="PANTHER" id="PTHR43091:SF1">
    <property type="entry name" value="BETA-KETOACYL-[ACYL-CARRIER-PROTEIN] SYNTHASE III, CHLOROPLASTIC"/>
    <property type="match status" value="1"/>
</dbReference>
<feature type="domain" description="Beta-ketoacyl-[acyl-carrier-protein] synthase III C-terminal" evidence="11">
    <location>
        <begin position="302"/>
        <end position="391"/>
    </location>
</feature>
<evidence type="ECO:0000256" key="5">
    <source>
        <dbReference type="ARBA" id="ARBA00022679"/>
    </source>
</evidence>
<evidence type="ECO:0000256" key="6">
    <source>
        <dbReference type="ARBA" id="ARBA00022832"/>
    </source>
</evidence>
<keyword evidence="14" id="KW-1185">Reference proteome</keyword>
<dbReference type="InterPro" id="IPR013747">
    <property type="entry name" value="ACP_syn_III_C"/>
</dbReference>
<dbReference type="NCBIfam" id="TIGR00747">
    <property type="entry name" value="fabH"/>
    <property type="match status" value="1"/>
</dbReference>
<comment type="caution">
    <text evidence="13">The sequence shown here is derived from an EMBL/GenBank/DDBJ whole genome shotgun (WGS) entry which is preliminary data.</text>
</comment>
<dbReference type="OrthoDB" id="428487at2759"/>
<comment type="catalytic activity">
    <reaction evidence="9">
        <text>malonyl-[ACP] + acetyl-CoA + H(+) = 3-oxobutanoyl-[ACP] + CO2 + CoA</text>
        <dbReference type="Rhea" id="RHEA:12080"/>
        <dbReference type="Rhea" id="RHEA-COMP:9623"/>
        <dbReference type="Rhea" id="RHEA-COMP:9625"/>
        <dbReference type="ChEBI" id="CHEBI:15378"/>
        <dbReference type="ChEBI" id="CHEBI:16526"/>
        <dbReference type="ChEBI" id="CHEBI:57287"/>
        <dbReference type="ChEBI" id="CHEBI:57288"/>
        <dbReference type="ChEBI" id="CHEBI:78449"/>
        <dbReference type="ChEBI" id="CHEBI:78450"/>
        <dbReference type="EC" id="2.3.1.180"/>
    </reaction>
</comment>
<evidence type="ECO:0000313" key="14">
    <source>
        <dbReference type="Proteomes" id="UP000015453"/>
    </source>
</evidence>
<evidence type="ECO:0000259" key="11">
    <source>
        <dbReference type="Pfam" id="PF08541"/>
    </source>
</evidence>
<evidence type="ECO:0000256" key="8">
    <source>
        <dbReference type="ARBA" id="ARBA00023160"/>
    </source>
</evidence>
<dbReference type="CDD" id="cd00830">
    <property type="entry name" value="KAS_III"/>
    <property type="match status" value="1"/>
</dbReference>
<dbReference type="InterPro" id="IPR016039">
    <property type="entry name" value="Thiolase-like"/>
</dbReference>
<dbReference type="Proteomes" id="UP000015453">
    <property type="component" value="Unassembled WGS sequence"/>
</dbReference>
<dbReference type="GO" id="GO:0006633">
    <property type="term" value="P:fatty acid biosynthetic process"/>
    <property type="evidence" value="ECO:0007669"/>
    <property type="project" value="UniProtKB-UniPathway"/>
</dbReference>
<evidence type="ECO:0000256" key="10">
    <source>
        <dbReference type="ARBA" id="ARBA00057449"/>
    </source>
</evidence>
<sequence length="392" mass="41619">PKPSRAVSPCVGIYRSGSPFSSQIISMRVRCGSSTHGAEKLSPLESRVPSAFTRGCKLIGCGSAVPTLEISNDDLSKIVDTSDEWIATRTGIRNRRILNGNDTLTGLAIDASKKALEMAEVDPNDVDLILLCSSTPEDLFGSAPQIQRALGCKNNPLSFDITAACSGFVLGLVSAACYIRGGGMKNVLVIGADALSRYVDWTDRGTCILFGDGAGAVLLQACDGGEEDGVFGFDLHSDGEGQSRHLNVPIKVTERHSDDDHRNGSVLRALPKGASYSYLQMNGKEVFRFAVSIVPQSIESSLRKAGLPSSSLDWLLLHQANRRIIDSVAARMGIPSDRVICNVEKYGNTSAASIPLALDEAVRSGKVRDGHLIAAAGFGAGLTWGSVIVRWG</sequence>
<dbReference type="EC" id="2.3.1.180" evidence="3"/>
<dbReference type="GO" id="GO:0009507">
    <property type="term" value="C:chloroplast"/>
    <property type="evidence" value="ECO:0007669"/>
    <property type="project" value="TreeGrafter"/>
</dbReference>
<dbReference type="NCBIfam" id="NF006829">
    <property type="entry name" value="PRK09352.1"/>
    <property type="match status" value="1"/>
</dbReference>
<evidence type="ECO:0000256" key="3">
    <source>
        <dbReference type="ARBA" id="ARBA00012333"/>
    </source>
</evidence>
<evidence type="ECO:0000259" key="12">
    <source>
        <dbReference type="Pfam" id="PF08545"/>
    </source>
</evidence>
<dbReference type="AlphaFoldDB" id="S8D6F7"/>
<evidence type="ECO:0000256" key="7">
    <source>
        <dbReference type="ARBA" id="ARBA00023098"/>
    </source>
</evidence>
<dbReference type="SUPFAM" id="SSF53901">
    <property type="entry name" value="Thiolase-like"/>
    <property type="match status" value="1"/>
</dbReference>
<keyword evidence="8" id="KW-0275">Fatty acid biosynthesis</keyword>
<protein>
    <recommendedName>
        <fullName evidence="3">beta-ketoacyl-[acyl-carrier-protein] synthase III</fullName>
        <ecNumber evidence="3">2.3.1.180</ecNumber>
    </recommendedName>
</protein>
<evidence type="ECO:0000256" key="4">
    <source>
        <dbReference type="ARBA" id="ARBA00022516"/>
    </source>
</evidence>
<proteinExistence type="inferred from homology"/>
<evidence type="ECO:0000256" key="9">
    <source>
        <dbReference type="ARBA" id="ARBA00052419"/>
    </source>
</evidence>
<name>S8D6F7_9LAMI</name>
<evidence type="ECO:0000256" key="2">
    <source>
        <dbReference type="ARBA" id="ARBA00008642"/>
    </source>
</evidence>
<dbReference type="GO" id="GO:0033818">
    <property type="term" value="F:beta-ketoacyl-acyl-carrier-protein synthase III activity"/>
    <property type="evidence" value="ECO:0007669"/>
    <property type="project" value="UniProtKB-EC"/>
</dbReference>
<keyword evidence="7" id="KW-0443">Lipid metabolism</keyword>
<feature type="domain" description="Beta-ketoacyl-[acyl-carrier-protein] synthase III N-terminal" evidence="12">
    <location>
        <begin position="159"/>
        <end position="239"/>
    </location>
</feature>
<comment type="function">
    <text evidence="10">Catalyzes the condensation reaction of fatty acid synthesis by the addition to an acyl acceptor of two carbons from malonyl-ACP. KAS III catalyzes the first condensation reaction which initiates fatty acid synthesis and may therefore play a role in governing the total rate of fatty acid production. Possesses both acetoacetyl-ACP synthase and acetyl transacylase activities.</text>
</comment>
<keyword evidence="4" id="KW-0444">Lipid biosynthesis</keyword>
<dbReference type="PANTHER" id="PTHR43091">
    <property type="entry name" value="3-OXOACYL-[ACYL-CARRIER-PROTEIN] SYNTHASE"/>
    <property type="match status" value="1"/>
</dbReference>
<comment type="pathway">
    <text evidence="1">Lipid metabolism; fatty acid biosynthesis.</text>
</comment>
<accession>S8D6F7</accession>
<organism evidence="13 14">
    <name type="scientific">Genlisea aurea</name>
    <dbReference type="NCBI Taxonomy" id="192259"/>
    <lineage>
        <taxon>Eukaryota</taxon>
        <taxon>Viridiplantae</taxon>
        <taxon>Streptophyta</taxon>
        <taxon>Embryophyta</taxon>
        <taxon>Tracheophyta</taxon>
        <taxon>Spermatophyta</taxon>
        <taxon>Magnoliopsida</taxon>
        <taxon>eudicotyledons</taxon>
        <taxon>Gunneridae</taxon>
        <taxon>Pentapetalae</taxon>
        <taxon>asterids</taxon>
        <taxon>lamiids</taxon>
        <taxon>Lamiales</taxon>
        <taxon>Lentibulariaceae</taxon>
        <taxon>Genlisea</taxon>
    </lineage>
</organism>
<keyword evidence="5" id="KW-0808">Transferase</keyword>
<dbReference type="HAMAP" id="MF_01815">
    <property type="entry name" value="FabH"/>
    <property type="match status" value="1"/>
</dbReference>
<dbReference type="Gene3D" id="3.40.47.10">
    <property type="match status" value="1"/>
</dbReference>
<dbReference type="Pfam" id="PF08545">
    <property type="entry name" value="ACP_syn_III"/>
    <property type="match status" value="1"/>
</dbReference>
<keyword evidence="6" id="KW-0276">Fatty acid metabolism</keyword>
<evidence type="ECO:0000313" key="13">
    <source>
        <dbReference type="EMBL" id="EPS72996.1"/>
    </source>
</evidence>
<dbReference type="EMBL" id="AUSU01000607">
    <property type="protein sequence ID" value="EPS72996.1"/>
    <property type="molecule type" value="Genomic_DNA"/>
</dbReference>
<dbReference type="UniPathway" id="UPA00094"/>
<dbReference type="InterPro" id="IPR004655">
    <property type="entry name" value="FabH"/>
</dbReference>